<name>A0A1V4AQ98_9BACT</name>
<protein>
    <submittedName>
        <fullName evidence="2">Uncharacterized protein</fullName>
    </submittedName>
</protein>
<evidence type="ECO:0000256" key="1">
    <source>
        <dbReference type="SAM" id="SignalP"/>
    </source>
</evidence>
<evidence type="ECO:0000313" key="2">
    <source>
        <dbReference type="EMBL" id="OOP55290.1"/>
    </source>
</evidence>
<dbReference type="AlphaFoldDB" id="A0A1V4AQ98"/>
<evidence type="ECO:0000313" key="3">
    <source>
        <dbReference type="Proteomes" id="UP000189681"/>
    </source>
</evidence>
<reference evidence="2 3" key="1">
    <citation type="journal article" date="2017" name="Water Res.">
        <title>Discovery and metagenomic analysis of an anammox bacterial enrichment related to Candidatus "Brocadia caroliniensis" in a full-scale glycerol-fed nitritation-denitritation separate centrate treatment process.</title>
        <authorList>
            <person name="Park H."/>
            <person name="Brotto A.C."/>
            <person name="van Loosdrecht M.C."/>
            <person name="Chandran K."/>
        </authorList>
    </citation>
    <scope>NUCLEOTIDE SEQUENCE [LARGE SCALE GENOMIC DNA]</scope>
    <source>
        <strain evidence="2">26THWARD</strain>
    </source>
</reference>
<organism evidence="2 3">
    <name type="scientific">Candidatus Brocadia carolinensis</name>
    <dbReference type="NCBI Taxonomy" id="1004156"/>
    <lineage>
        <taxon>Bacteria</taxon>
        <taxon>Pseudomonadati</taxon>
        <taxon>Planctomycetota</taxon>
        <taxon>Candidatus Brocadiia</taxon>
        <taxon>Candidatus Brocadiales</taxon>
        <taxon>Candidatus Brocadiaceae</taxon>
        <taxon>Candidatus Brocadia</taxon>
    </lineage>
</organism>
<proteinExistence type="predicted"/>
<gene>
    <name evidence="2" type="ORF">AYP45_15600</name>
</gene>
<feature type="signal peptide" evidence="1">
    <location>
        <begin position="1"/>
        <end position="22"/>
    </location>
</feature>
<accession>A0A1V4AQ98</accession>
<sequence length="94" mass="10702">MNNPVCCVVIASFLLSVGCAHVQNRNIYEDNKMQTYLPYSDLARISHLSLNNDGYIIGIEKRERSALNGIPEQYYPDRFSGKPELAEINKKKPK</sequence>
<dbReference type="STRING" id="1004156.AYP45_15600"/>
<comment type="caution">
    <text evidence="2">The sequence shown here is derived from an EMBL/GenBank/DDBJ whole genome shotgun (WGS) entry which is preliminary data.</text>
</comment>
<keyword evidence="1" id="KW-0732">Signal</keyword>
<feature type="chain" id="PRO_5012731297" evidence="1">
    <location>
        <begin position="23"/>
        <end position="94"/>
    </location>
</feature>
<dbReference type="EMBL" id="AYTS01000157">
    <property type="protein sequence ID" value="OOP55290.1"/>
    <property type="molecule type" value="Genomic_DNA"/>
</dbReference>
<dbReference type="Proteomes" id="UP000189681">
    <property type="component" value="Unassembled WGS sequence"/>
</dbReference>